<proteinExistence type="predicted"/>
<dbReference type="SUPFAM" id="SSF49785">
    <property type="entry name" value="Galactose-binding domain-like"/>
    <property type="match status" value="2"/>
</dbReference>
<dbReference type="Pfam" id="PF00754">
    <property type="entry name" value="F5_F8_type_C"/>
    <property type="match status" value="1"/>
</dbReference>
<dbReference type="KEGG" id="vg:13995881"/>
<dbReference type="Proteomes" id="UP000000461">
    <property type="component" value="Segment"/>
</dbReference>
<name>K4K2Z8_9CAUD</name>
<feature type="domain" description="F5/8 type C" evidence="1">
    <location>
        <begin position="549"/>
        <end position="653"/>
    </location>
</feature>
<dbReference type="InterPro" id="IPR008979">
    <property type="entry name" value="Galactose-bd-like_sf"/>
</dbReference>
<accession>K4K2Z8</accession>
<organism evidence="2 3">
    <name type="scientific">Caulobacter phage CcrRogue</name>
    <dbReference type="NCBI Taxonomy" id="2927986"/>
    <lineage>
        <taxon>Viruses</taxon>
        <taxon>Duplodnaviria</taxon>
        <taxon>Heunggongvirae</taxon>
        <taxon>Uroviricota</taxon>
        <taxon>Caudoviricetes</taxon>
        <taxon>Jeanschmidtviridae</taxon>
        <taxon>Poindextervirus</taxon>
        <taxon>Poindextervirus rogue</taxon>
    </lineage>
</organism>
<protein>
    <submittedName>
        <fullName evidence="2">Putative tail protein</fullName>
    </submittedName>
</protein>
<evidence type="ECO:0000259" key="1">
    <source>
        <dbReference type="PROSITE" id="PS50022"/>
    </source>
</evidence>
<dbReference type="EMBL" id="JX100814">
    <property type="protein sequence ID" value="AFU86582.1"/>
    <property type="molecule type" value="Genomic_DNA"/>
</dbReference>
<keyword evidence="3" id="KW-1185">Reference proteome</keyword>
<evidence type="ECO:0000313" key="3">
    <source>
        <dbReference type="Proteomes" id="UP000000461"/>
    </source>
</evidence>
<dbReference type="PROSITE" id="PS50022">
    <property type="entry name" value="FA58C_3"/>
    <property type="match status" value="1"/>
</dbReference>
<dbReference type="Gene3D" id="2.60.120.260">
    <property type="entry name" value="Galactose-binding domain-like"/>
    <property type="match status" value="2"/>
</dbReference>
<sequence length="1579" mass="167577">MTDYTPILKLPEVAPNQNQKEDTINTALAILESAMNNVKPYTLTGAGPFALTDDDFTRYFLHRFSGQTAAYEITVPAGQPRWFAVENGGSFAITVRCAGVSGGLPFEVPSGKIGLVVSDGADLRTVVPQAGMGLLQDLSDVSGVPTDKQVLRYDAPSNLWKPSTFLLSFGELTDTPNNYFGANGKIVAVNAAGDGLEFVSSAANVNSFVDLDDTPSSYSGAAGLTVKVSPGGTGLIFAAPTFLEASDTPNTYGGQAKKFPRVKADMSGLEFDSVRLTDLSDGPGSYAGAAGMFVRVKNDGTGFEFNTGSGGPDNFLDLTDTPDAYTGQGSKAVRVKSDVSGLEFYTPTLLGLGDTPANYTGAANKVLRVNSSGNAVVFSTLAFGDLSNVPLPEANKWLRWSPTGTAIVNDTPTFLGLLDTPNAYAGNEGKYVYVKGDGSGLGFAASSVNLSFLELNDAIDTSYDSKTDMVPIVTIVTGTPVLKLGYYAFSKLAGISLSSPTEGQILGYDADLGLWTNIDAPEGGGGGSIGVPSYGEHAYWRLLLHTTDGSTSQYGIQEIQFKHSKTGADLANGGTPSASSDQFGTVAGAFDNVISGAWFSNTPNDGEWIAYHFTTPADVRYVTLQGSQSQPDTSPRSFSVQYSDDGVAYTTAWEVTGQNGWAPGQTREFHAPIDLFFTDLADAPPSYIGQALKVLRVNAGETALELFTLPSVPTKLDDLTDVQVTGTPTDGQVLAWDDATGVFKPTSVPGITPTAFTDLTDAPTSYAGEGGNAVRVKMTEDGLEFYTPGTGGGGGGGSYRGAWASGSEQVILNFENGSLNPAFTYDAAGFNVVIQPDTVSGTTLALKFRPIGNGATCYCDLPVEDVVGIANFKVRYKVSSEGPDFFRVIQDGTTTLLTDSGNTGLYEEGSFPVTGDHTLRFQYSKDGSLAVGDDTVYISQITYFKTLTNPYVYGDTITYAGSYWLCRVGGTSEEPGVGDDWIKLPDTLAQLDDVDLTSSPPSNGQALVFDGATNKFKPGTVAGGSGGGNKYNIGVTPRTRLHRAAIQSIPTSTWTAVQWDTEAEDAANAFTSGANTRVTIPAGVKAARVTAYANWVTPVTTSIVGLALRRNGVEIGSTGGSPVAASRAGLYQSHLNFTSEWFPVTQGDYYELFVYHDSGSNRDLNGPVTNFGENTYLQFEWDEGISPSAVEAGDFHGPHQGWRMLTIDSQTGTYATFGELKFFDRSGVQIATTGGKLFDTYSHPSYPVQQAFDGNNTTYWSSLQQTSTGQLAGPGYIFAAPVDVGSIKLTSTSTDFNSTNSPKNFAIQYTDDGGASWFTYVTFSNQTGWGDREERTFVLPTSGIARVGGARALDELKDVTIGTPKNGDLLTYDATTSTWKQKSRWGYAPPVAADFPTAVGTVPLTLTYDDEVGLMIDCGASASGDVQRAVLKALPTGDWNLTVKITDHLAPVYYNAVGVVMRESSTGKIVLFGCEIAGSSFSVPMRQVRYSRLPGLSGFTANDYARPSPSLPQWYRLSLVGSTLKAEVSADGKFWRTVVSQAVTTGFTTKPDQIGLGCSLNYTDTQSAMLSVSYWSQSW</sequence>
<evidence type="ECO:0000313" key="2">
    <source>
        <dbReference type="EMBL" id="AFU86582.1"/>
    </source>
</evidence>
<reference evidence="2 3" key="1">
    <citation type="journal article" date="2012" name="BMC Genomics">
        <title>The Caulobacter crescentus phage phiCbK: genomics of a canonical phage.</title>
        <authorList>
            <person name="Gill J.J."/>
            <person name="Berry J.D."/>
            <person name="Russell W.K."/>
            <person name="Lessor L."/>
            <person name="Escobar Garcia D.A."/>
            <person name="Hernandez D."/>
            <person name="Kane A."/>
            <person name="Keene J."/>
            <person name="Maddox M."/>
            <person name="Martin R."/>
            <person name="Mohan S."/>
            <person name="Thorn A.M."/>
            <person name="Russell D.H."/>
            <person name="Young R."/>
        </authorList>
    </citation>
    <scope>NUCLEOTIDE SEQUENCE [LARGE SCALE GENOMIC DNA]</scope>
</reference>
<dbReference type="InterPro" id="IPR000421">
    <property type="entry name" value="FA58C"/>
</dbReference>
<gene>
    <name evidence="2" type="ORF">CcrRogue_gp100</name>
</gene>